<dbReference type="GO" id="GO:0016817">
    <property type="term" value="F:hydrolase activity, acting on acid anhydrides"/>
    <property type="evidence" value="ECO:0007669"/>
    <property type="project" value="InterPro"/>
</dbReference>
<organism evidence="5">
    <name type="scientific">viral metagenome</name>
    <dbReference type="NCBI Taxonomy" id="1070528"/>
    <lineage>
        <taxon>unclassified sequences</taxon>
        <taxon>metagenomes</taxon>
        <taxon>organismal metagenomes</taxon>
    </lineage>
</organism>
<dbReference type="InterPro" id="IPR027417">
    <property type="entry name" value="P-loop_NTPase"/>
</dbReference>
<evidence type="ECO:0000256" key="3">
    <source>
        <dbReference type="ARBA" id="ARBA00022840"/>
    </source>
</evidence>
<name>A0A6C0IDS5_9ZZZZ</name>
<protein>
    <recommendedName>
        <fullName evidence="4">SF3 helicase domain-containing protein</fullName>
    </recommendedName>
</protein>
<dbReference type="AlphaFoldDB" id="A0A6C0IDS5"/>
<evidence type="ECO:0000256" key="1">
    <source>
        <dbReference type="ARBA" id="ARBA00022741"/>
    </source>
</evidence>
<keyword evidence="2" id="KW-0378">Hydrolase</keyword>
<dbReference type="Pfam" id="PF23162">
    <property type="entry name" value="AEP_C962R"/>
    <property type="match status" value="1"/>
</dbReference>
<dbReference type="PANTHER" id="PTHR35372:SF2">
    <property type="entry name" value="SF3 HELICASE DOMAIN-CONTAINING PROTEIN"/>
    <property type="match status" value="1"/>
</dbReference>
<dbReference type="InterPro" id="IPR056443">
    <property type="entry name" value="AEP_C962R"/>
</dbReference>
<reference evidence="5" key="1">
    <citation type="journal article" date="2020" name="Nature">
        <title>Giant virus diversity and host interactions through global metagenomics.</title>
        <authorList>
            <person name="Schulz F."/>
            <person name="Roux S."/>
            <person name="Paez-Espino D."/>
            <person name="Jungbluth S."/>
            <person name="Walsh D.A."/>
            <person name="Denef V.J."/>
            <person name="McMahon K.D."/>
            <person name="Konstantinidis K.T."/>
            <person name="Eloe-Fadrosh E.A."/>
            <person name="Kyrpides N.C."/>
            <person name="Woyke T."/>
        </authorList>
    </citation>
    <scope>NUCLEOTIDE SEQUENCE</scope>
    <source>
        <strain evidence="5">GVMAG-M-3300023184-71</strain>
    </source>
</reference>
<dbReference type="InterPro" id="IPR014819">
    <property type="entry name" value="PriCT_2"/>
</dbReference>
<dbReference type="Gene3D" id="3.40.50.300">
    <property type="entry name" value="P-loop containing nucleotide triphosphate hydrolases"/>
    <property type="match status" value="1"/>
</dbReference>
<dbReference type="InterPro" id="IPR014015">
    <property type="entry name" value="Helicase_SF3_DNA-vir"/>
</dbReference>
<dbReference type="Pfam" id="PF08707">
    <property type="entry name" value="PriCT_2"/>
    <property type="match status" value="1"/>
</dbReference>
<keyword evidence="1" id="KW-0547">Nucleotide-binding</keyword>
<dbReference type="InterPro" id="IPR051620">
    <property type="entry name" value="ORF904-like_C"/>
</dbReference>
<feature type="domain" description="SF3 helicase" evidence="4">
    <location>
        <begin position="594"/>
        <end position="756"/>
    </location>
</feature>
<dbReference type="InterPro" id="IPR006500">
    <property type="entry name" value="Helicase_put_C_phage/plasmid"/>
</dbReference>
<dbReference type="Pfam" id="PF08706">
    <property type="entry name" value="D5_N"/>
    <property type="match status" value="1"/>
</dbReference>
<dbReference type="NCBIfam" id="TIGR01613">
    <property type="entry name" value="primase_Cterm"/>
    <property type="match status" value="1"/>
</dbReference>
<accession>A0A6C0IDS5</accession>
<proteinExistence type="predicted"/>
<evidence type="ECO:0000256" key="2">
    <source>
        <dbReference type="ARBA" id="ARBA00022801"/>
    </source>
</evidence>
<evidence type="ECO:0000259" key="4">
    <source>
        <dbReference type="PROSITE" id="PS51206"/>
    </source>
</evidence>
<sequence>MDDLNQFLQTRRTDGRPTHLSLFHPKGKYLVCNSDLEDFWTLYNYHYTVEPLGIAEAQTSLHIPVLVDVDLKAEYRPDLDGVSFYTLEHVATLVKIYQKVLVEILQDVCPENLYCFLLEKAPYRLQRNGKEYYKNGFHLQFPNVFMSRYQQEHILLPRVRMECKKLKEGEYPSTVTPDTMIDKGYCRGSGSPWLLYGSRKEAGMEPYLLTKGFNEEGVMTEAWWELLRGFEYGERVLETRQDLEDHLPQIFSIQVEDRTSFILELKSDIHAINWDKPPVGVPKPPKKLLTAPTTQDASTIDSTHKMVEDLLDLLALERSKDRNEWIRVGWILFNTFDGSDEGYQHWIRFSKRCADKFDESVCRYEWSRMERKDLGMASLKYMAKQDNPKGYEQVMSSFMQPLIDRCLKLNGAHNDLAMILFQRYDSEFKCGSTIHKSWYQFRDHIWCKTEEGVTLRKKISAEIVDDYQEIARQYLQKHLGAEDEDESKSYKKKMNNALKMVEKLKQSPYKTNVMKEAAEVFYDAEFLQKLDANPYLIGFHNGIYDLKTHEFRDGCPNDYVSLKMAISYRRDFTMTSPEVLQVLDYFEKIFPDHDVRQYFLDISSDVFIGGNFNKIVQVWTGEGDNGKSITQSIFEQMLGPYAIKLPTALIIGKRTQSSAACPELVRAGNGCRMAVLQEPDQKDVINIGILKELSGNDTFFARGLFKEGSEITPLFKLVLICNELPNLHNSDRATWNRIRVIPFEATFSDDAPATYEEQLRDKIFPKDAQFKDKIPGMTEALAWYLLERLKTKPKQVAEPNKVTKATEHYRRKNDVYRLFSEEFVENIPDKTVQLMELYSTFKDWFRESFPNSPLSSKMELKEYFTKKWGEPVGIHQVWTGHCIRSHFEI</sequence>
<dbReference type="EMBL" id="MN740156">
    <property type="protein sequence ID" value="QHT90595.1"/>
    <property type="molecule type" value="Genomic_DNA"/>
</dbReference>
<dbReference type="InterPro" id="IPR014818">
    <property type="entry name" value="Phage/plasmid_primase_P4_C"/>
</dbReference>
<dbReference type="GO" id="GO:0005524">
    <property type="term" value="F:ATP binding"/>
    <property type="evidence" value="ECO:0007669"/>
    <property type="project" value="UniProtKB-KW"/>
</dbReference>
<dbReference type="PROSITE" id="PS51206">
    <property type="entry name" value="SF3_HELICASE_1"/>
    <property type="match status" value="1"/>
</dbReference>
<keyword evidence="3" id="KW-0067">ATP-binding</keyword>
<dbReference type="PANTHER" id="PTHR35372">
    <property type="entry name" value="ATP BINDING PROTEIN-RELATED"/>
    <property type="match status" value="1"/>
</dbReference>
<evidence type="ECO:0000313" key="5">
    <source>
        <dbReference type="EMBL" id="QHT90595.1"/>
    </source>
</evidence>